<name>A0AC60QL31_IXOPE</name>
<dbReference type="Proteomes" id="UP000805193">
    <property type="component" value="Unassembled WGS sequence"/>
</dbReference>
<sequence length="384" mass="42991">MKIEIKESCKDHRKYMYYVILNRANYRGLDDVMAAHDGPTLPLTIESAKGSGAVTLVDSGAAADRRSPVHFQHPGGSNEPGTSAWPSGDQGAQESEIIPPPTPPPRADHADTVQNDADDGDDSDCILIGNPFNGDIEENPCAVKREAGYVNSWDAKAGASFKTFYQEFEQLREEVGDLRQEVYGLKEMHAPAPAACPPSPVLPKLPMETKEDFDAVEEFLADERNFERMVDHLKSLGGSTLKDKAKGMMTGLFSLDLAATYNYKKKLTGKLVFVGTVAEKAVRPTAIYERRRRPNNWLPPSLIYGGNRSSEEEERERNERRCAQQPEWFRNRREAAIDLSSTPSSASCSLAKEEQIARLENHRREQKLQLRCSSFFTRVERLKE</sequence>
<protein>
    <submittedName>
        <fullName evidence="1">Uncharacterized protein</fullName>
    </submittedName>
</protein>
<keyword evidence="2" id="KW-1185">Reference proteome</keyword>
<comment type="caution">
    <text evidence="1">The sequence shown here is derived from an EMBL/GenBank/DDBJ whole genome shotgun (WGS) entry which is preliminary data.</text>
</comment>
<reference evidence="1 2" key="1">
    <citation type="journal article" date="2020" name="Cell">
        <title>Large-Scale Comparative Analyses of Tick Genomes Elucidate Their Genetic Diversity and Vector Capacities.</title>
        <authorList>
            <consortium name="Tick Genome and Microbiome Consortium (TIGMIC)"/>
            <person name="Jia N."/>
            <person name="Wang J."/>
            <person name="Shi W."/>
            <person name="Du L."/>
            <person name="Sun Y."/>
            <person name="Zhan W."/>
            <person name="Jiang J.F."/>
            <person name="Wang Q."/>
            <person name="Zhang B."/>
            <person name="Ji P."/>
            <person name="Bell-Sakyi L."/>
            <person name="Cui X.M."/>
            <person name="Yuan T.T."/>
            <person name="Jiang B.G."/>
            <person name="Yang W.F."/>
            <person name="Lam T.T."/>
            <person name="Chang Q.C."/>
            <person name="Ding S.J."/>
            <person name="Wang X.J."/>
            <person name="Zhu J.G."/>
            <person name="Ruan X.D."/>
            <person name="Zhao L."/>
            <person name="Wei J.T."/>
            <person name="Ye R.Z."/>
            <person name="Que T.C."/>
            <person name="Du C.H."/>
            <person name="Zhou Y.H."/>
            <person name="Cheng J.X."/>
            <person name="Dai P.F."/>
            <person name="Guo W.B."/>
            <person name="Han X.H."/>
            <person name="Huang E.J."/>
            <person name="Li L.F."/>
            <person name="Wei W."/>
            <person name="Gao Y.C."/>
            <person name="Liu J.Z."/>
            <person name="Shao H.Z."/>
            <person name="Wang X."/>
            <person name="Wang C.C."/>
            <person name="Yang T.C."/>
            <person name="Huo Q.B."/>
            <person name="Li W."/>
            <person name="Chen H.Y."/>
            <person name="Chen S.E."/>
            <person name="Zhou L.G."/>
            <person name="Ni X.B."/>
            <person name="Tian J.H."/>
            <person name="Sheng Y."/>
            <person name="Liu T."/>
            <person name="Pan Y.S."/>
            <person name="Xia L.Y."/>
            <person name="Li J."/>
            <person name="Zhao F."/>
            <person name="Cao W.C."/>
        </authorList>
    </citation>
    <scope>NUCLEOTIDE SEQUENCE [LARGE SCALE GENOMIC DNA]</scope>
    <source>
        <strain evidence="1">Iper-2018</strain>
    </source>
</reference>
<organism evidence="1 2">
    <name type="scientific">Ixodes persulcatus</name>
    <name type="common">Taiga tick</name>
    <dbReference type="NCBI Taxonomy" id="34615"/>
    <lineage>
        <taxon>Eukaryota</taxon>
        <taxon>Metazoa</taxon>
        <taxon>Ecdysozoa</taxon>
        <taxon>Arthropoda</taxon>
        <taxon>Chelicerata</taxon>
        <taxon>Arachnida</taxon>
        <taxon>Acari</taxon>
        <taxon>Parasitiformes</taxon>
        <taxon>Ixodida</taxon>
        <taxon>Ixodoidea</taxon>
        <taxon>Ixodidae</taxon>
        <taxon>Ixodinae</taxon>
        <taxon>Ixodes</taxon>
    </lineage>
</organism>
<evidence type="ECO:0000313" key="1">
    <source>
        <dbReference type="EMBL" id="KAG0435694.1"/>
    </source>
</evidence>
<gene>
    <name evidence="1" type="ORF">HPB47_018363</name>
</gene>
<dbReference type="EMBL" id="JABSTQ010007455">
    <property type="protein sequence ID" value="KAG0435694.1"/>
    <property type="molecule type" value="Genomic_DNA"/>
</dbReference>
<accession>A0AC60QL31</accession>
<evidence type="ECO:0000313" key="2">
    <source>
        <dbReference type="Proteomes" id="UP000805193"/>
    </source>
</evidence>
<proteinExistence type="predicted"/>